<dbReference type="AlphaFoldDB" id="A0AAV9XYA6"/>
<proteinExistence type="predicted"/>
<keyword evidence="4" id="KW-0539">Nucleus</keyword>
<evidence type="ECO:0000256" key="3">
    <source>
        <dbReference type="ARBA" id="ARBA00022737"/>
    </source>
</evidence>
<sequence length="418" mass="47298">MKRKHDAININDEINSSDEEDEHFGGNDSEGLSTGSELENDDFFQNIDERKVFLARKYLKKIDLLDDEQKKEKLTALEGKVVEKKIAGNLNILKSKSTFYKGHKLSPTCITADSNYSNIVYTGGKDCAIIKWDIETGKKMIFPGSRKDFNCGGHFEQVKSICFHNETNLVCSAGEDRVIRIWDQRVKNCVDKLHGHSDTITGLVCEPNSDMEQIISVSYDKTVKIWSLTTRTHMNTYYGHTNKITCCDIAVKDRPFTGSEDNTCRLWKLSSDSHLIFYSNNSGGNKSAIESPIDSVSCLNNMNYITGQQNGNLNIWSQLKKKPLLTVNNLHNSGITSIKSVPFSDLFFTGGSDEYIKAWKFFNNQLTLVDEISIKGFVNDMFISDKFIVTAIGQEHRLGRWDTIRGSKNGIFIIPIEY</sequence>
<dbReference type="EMBL" id="JAWDEY010000011">
    <property type="protein sequence ID" value="KAK6589755.1"/>
    <property type="molecule type" value="Genomic_DNA"/>
</dbReference>
<comment type="caution">
    <text evidence="7">The sequence shown here is derived from an EMBL/GenBank/DDBJ whole genome shotgun (WGS) entry which is preliminary data.</text>
</comment>
<accession>A0AAV9XYA6</accession>
<dbReference type="Gene3D" id="2.130.10.10">
    <property type="entry name" value="YVTN repeat-like/Quinoprotein amine dehydrogenase"/>
    <property type="match status" value="1"/>
</dbReference>
<evidence type="ECO:0000256" key="5">
    <source>
        <dbReference type="PROSITE-ProRule" id="PRU00221"/>
    </source>
</evidence>
<feature type="repeat" description="WD" evidence="5">
    <location>
        <begin position="100"/>
        <end position="142"/>
    </location>
</feature>
<dbReference type="GO" id="GO:0034511">
    <property type="term" value="F:U3 snoRNA binding"/>
    <property type="evidence" value="ECO:0007669"/>
    <property type="project" value="InterPro"/>
</dbReference>
<dbReference type="PRINTS" id="PR00320">
    <property type="entry name" value="GPROTEINBRPT"/>
</dbReference>
<evidence type="ECO:0000256" key="4">
    <source>
        <dbReference type="ARBA" id="ARBA00023242"/>
    </source>
</evidence>
<evidence type="ECO:0000256" key="2">
    <source>
        <dbReference type="ARBA" id="ARBA00022574"/>
    </source>
</evidence>
<gene>
    <name evidence="7" type="ORF">RS030_197</name>
</gene>
<reference evidence="7 8" key="1">
    <citation type="submission" date="2023-10" db="EMBL/GenBank/DDBJ databases">
        <title>Comparative genomics analysis reveals potential genetic determinants of host preference in Cryptosporidium xiaoi.</title>
        <authorList>
            <person name="Xiao L."/>
            <person name="Li J."/>
        </authorList>
    </citation>
    <scope>NUCLEOTIDE SEQUENCE [LARGE SCALE GENOMIC DNA]</scope>
    <source>
        <strain evidence="7 8">52996</strain>
    </source>
</reference>
<dbReference type="InterPro" id="IPR015943">
    <property type="entry name" value="WD40/YVTN_repeat-like_dom_sf"/>
</dbReference>
<dbReference type="InterPro" id="IPR036322">
    <property type="entry name" value="WD40_repeat_dom_sf"/>
</dbReference>
<dbReference type="SMART" id="SM00320">
    <property type="entry name" value="WD40"/>
    <property type="match status" value="6"/>
</dbReference>
<dbReference type="PANTHER" id="PTHR19865:SF0">
    <property type="entry name" value="U3 SMALL NUCLEOLAR RNA-INTERACTING PROTEIN 2"/>
    <property type="match status" value="1"/>
</dbReference>
<organism evidence="7 8">
    <name type="scientific">Cryptosporidium xiaoi</name>
    <dbReference type="NCBI Taxonomy" id="659607"/>
    <lineage>
        <taxon>Eukaryota</taxon>
        <taxon>Sar</taxon>
        <taxon>Alveolata</taxon>
        <taxon>Apicomplexa</taxon>
        <taxon>Conoidasida</taxon>
        <taxon>Coccidia</taxon>
        <taxon>Eucoccidiorida</taxon>
        <taxon>Eimeriorina</taxon>
        <taxon>Cryptosporidiidae</taxon>
        <taxon>Cryptosporidium</taxon>
    </lineage>
</organism>
<dbReference type="InterPro" id="IPR001680">
    <property type="entry name" value="WD40_rpt"/>
</dbReference>
<feature type="repeat" description="WD" evidence="5">
    <location>
        <begin position="328"/>
        <end position="369"/>
    </location>
</feature>
<keyword evidence="2 5" id="KW-0853">WD repeat</keyword>
<dbReference type="Proteomes" id="UP001311799">
    <property type="component" value="Unassembled WGS sequence"/>
</dbReference>
<comment type="subcellular location">
    <subcellularLocation>
        <location evidence="1">Nucleus</location>
    </subcellularLocation>
</comment>
<keyword evidence="3" id="KW-0677">Repeat</keyword>
<evidence type="ECO:0000256" key="6">
    <source>
        <dbReference type="SAM" id="MobiDB-lite"/>
    </source>
</evidence>
<evidence type="ECO:0000256" key="1">
    <source>
        <dbReference type="ARBA" id="ARBA00004123"/>
    </source>
</evidence>
<keyword evidence="8" id="KW-1185">Reference proteome</keyword>
<dbReference type="Pfam" id="PF00400">
    <property type="entry name" value="WD40"/>
    <property type="match status" value="5"/>
</dbReference>
<dbReference type="InterPro" id="IPR020472">
    <property type="entry name" value="WD40_PAC1"/>
</dbReference>
<feature type="repeat" description="WD" evidence="5">
    <location>
        <begin position="151"/>
        <end position="183"/>
    </location>
</feature>
<evidence type="ECO:0000313" key="7">
    <source>
        <dbReference type="EMBL" id="KAK6589755.1"/>
    </source>
</evidence>
<dbReference type="PROSITE" id="PS50082">
    <property type="entry name" value="WD_REPEATS_2"/>
    <property type="match status" value="4"/>
</dbReference>
<dbReference type="GO" id="GO:0032040">
    <property type="term" value="C:small-subunit processome"/>
    <property type="evidence" value="ECO:0007669"/>
    <property type="project" value="TreeGrafter"/>
</dbReference>
<dbReference type="InterPro" id="IPR039241">
    <property type="entry name" value="Rrp9-like"/>
</dbReference>
<feature type="region of interest" description="Disordered" evidence="6">
    <location>
        <begin position="1"/>
        <end position="37"/>
    </location>
</feature>
<feature type="repeat" description="WD" evidence="5">
    <location>
        <begin position="193"/>
        <end position="236"/>
    </location>
</feature>
<dbReference type="PANTHER" id="PTHR19865">
    <property type="entry name" value="U3 SMALL NUCLEOLAR RNA INTERACTING PROTEIN 2"/>
    <property type="match status" value="1"/>
</dbReference>
<protein>
    <submittedName>
        <fullName evidence="7">U35K-family snoRNP-associated protein</fullName>
    </submittedName>
</protein>
<dbReference type="SUPFAM" id="SSF50978">
    <property type="entry name" value="WD40 repeat-like"/>
    <property type="match status" value="1"/>
</dbReference>
<dbReference type="PROSITE" id="PS50294">
    <property type="entry name" value="WD_REPEATS_REGION"/>
    <property type="match status" value="2"/>
</dbReference>
<name>A0AAV9XYA6_9CRYT</name>
<evidence type="ECO:0000313" key="8">
    <source>
        <dbReference type="Proteomes" id="UP001311799"/>
    </source>
</evidence>